<evidence type="ECO:0000313" key="1">
    <source>
        <dbReference type="Proteomes" id="UP000036681"/>
    </source>
</evidence>
<proteinExistence type="predicted"/>
<dbReference type="Proteomes" id="UP000036681">
    <property type="component" value="Unplaced"/>
</dbReference>
<protein>
    <submittedName>
        <fullName evidence="2">HNH endonuclease</fullName>
    </submittedName>
</protein>
<dbReference type="WBParaSite" id="ALUE_0001783601-mRNA-1">
    <property type="protein sequence ID" value="ALUE_0001783601-mRNA-1"/>
    <property type="gene ID" value="ALUE_0001783601"/>
</dbReference>
<name>A0A0M3IHF3_ASCLU</name>
<organism evidence="1 2">
    <name type="scientific">Ascaris lumbricoides</name>
    <name type="common">Giant roundworm</name>
    <dbReference type="NCBI Taxonomy" id="6252"/>
    <lineage>
        <taxon>Eukaryota</taxon>
        <taxon>Metazoa</taxon>
        <taxon>Ecdysozoa</taxon>
        <taxon>Nematoda</taxon>
        <taxon>Chromadorea</taxon>
        <taxon>Rhabditida</taxon>
        <taxon>Spirurina</taxon>
        <taxon>Ascaridomorpha</taxon>
        <taxon>Ascaridoidea</taxon>
        <taxon>Ascarididae</taxon>
        <taxon>Ascaris</taxon>
    </lineage>
</organism>
<reference evidence="2" key="1">
    <citation type="submission" date="2017-02" db="UniProtKB">
        <authorList>
            <consortium name="WormBaseParasite"/>
        </authorList>
    </citation>
    <scope>IDENTIFICATION</scope>
</reference>
<accession>A0A0M3IHF3</accession>
<keyword evidence="1" id="KW-1185">Reference proteome</keyword>
<evidence type="ECO:0000313" key="2">
    <source>
        <dbReference type="WBParaSite" id="ALUE_0001783601-mRNA-1"/>
    </source>
</evidence>
<dbReference type="AlphaFoldDB" id="A0A0M3IHF3"/>
<sequence>MPATDNLVGPRKLEIEEQFSSRYGAHQCHFETNDGIWKFFFDQLAESIRQNNNAESATGHIKLIAVQFRSRREFSASQLILRRRRSTSIERAGLCAVCDIPEARQAPLIKGAIVKNRWSTNALANIKAHFSMCHLCKSLHGVMRAIHIVHRDFLCPEAIIALKEEVTPRIMFSKEHS</sequence>